<keyword evidence="1" id="KW-0812">Transmembrane</keyword>
<comment type="caution">
    <text evidence="2">The sequence shown here is derived from an EMBL/GenBank/DDBJ whole genome shotgun (WGS) entry which is preliminary data.</text>
</comment>
<gene>
    <name evidence="2" type="ORF">JF547_15430</name>
</gene>
<protein>
    <submittedName>
        <fullName evidence="2">Uncharacterized protein</fullName>
    </submittedName>
</protein>
<keyword evidence="1" id="KW-1133">Transmembrane helix</keyword>
<feature type="transmembrane region" description="Helical" evidence="1">
    <location>
        <begin position="93"/>
        <end position="116"/>
    </location>
</feature>
<accession>A0A8I1SKD7</accession>
<dbReference type="AlphaFoldDB" id="A0A8I1SKD7"/>
<reference evidence="2" key="1">
    <citation type="submission" date="2020-12" db="EMBL/GenBank/DDBJ databases">
        <title>Oil enriched cultivation method for isolating marine PHA-producing bacteria.</title>
        <authorList>
            <person name="Zheng W."/>
            <person name="Yu S."/>
            <person name="Huang Y."/>
        </authorList>
    </citation>
    <scope>NUCLEOTIDE SEQUENCE</scope>
    <source>
        <strain evidence="2">SY-2-3</strain>
    </source>
</reference>
<evidence type="ECO:0000256" key="1">
    <source>
        <dbReference type="SAM" id="Phobius"/>
    </source>
</evidence>
<proteinExistence type="predicted"/>
<dbReference type="EMBL" id="JAEKJW010000003">
    <property type="protein sequence ID" value="MBN8197859.1"/>
    <property type="molecule type" value="Genomic_DNA"/>
</dbReference>
<evidence type="ECO:0000313" key="2">
    <source>
        <dbReference type="EMBL" id="MBN8197859.1"/>
    </source>
</evidence>
<feature type="transmembrane region" description="Helical" evidence="1">
    <location>
        <begin position="61"/>
        <end position="87"/>
    </location>
</feature>
<dbReference type="Proteomes" id="UP000664405">
    <property type="component" value="Unassembled WGS sequence"/>
</dbReference>
<name>A0A8I1SKD7_9PROT</name>
<organism evidence="2 3">
    <name type="scientific">Thalassospira povalilytica</name>
    <dbReference type="NCBI Taxonomy" id="732237"/>
    <lineage>
        <taxon>Bacteria</taxon>
        <taxon>Pseudomonadati</taxon>
        <taxon>Pseudomonadota</taxon>
        <taxon>Alphaproteobacteria</taxon>
        <taxon>Rhodospirillales</taxon>
        <taxon>Thalassospiraceae</taxon>
        <taxon>Thalassospira</taxon>
    </lineage>
</organism>
<evidence type="ECO:0000313" key="3">
    <source>
        <dbReference type="Proteomes" id="UP000664405"/>
    </source>
</evidence>
<sequence length="137" mass="15393">MALAIIQGVSSGGIAIVRRRVSTLESAIALSELDENEFGIPSLRAEISRVEISFQAINRTVLVCAMILALVAVIWFGYSSIYFAYVIGRVELLVMLFFYLIAPFVLFFFVTSLVYFKCKDITLKCKFAEKEFVARTL</sequence>
<keyword evidence="1" id="KW-0472">Membrane</keyword>